<evidence type="ECO:0000313" key="2">
    <source>
        <dbReference type="Proteomes" id="UP000241473"/>
    </source>
</evidence>
<dbReference type="AlphaFoldDB" id="A0A2R6AKQ5"/>
<accession>A0A2R6AKQ5</accession>
<organism evidence="1 2">
    <name type="scientific">Candidatus Marsarchaeota G1 archaeon OSP_C</name>
    <dbReference type="NCBI Taxonomy" id="1978154"/>
    <lineage>
        <taxon>Archaea</taxon>
        <taxon>Candidatus Marsarchaeota</taxon>
        <taxon>Candidatus Marsarchaeota group 1</taxon>
    </lineage>
</organism>
<reference evidence="1 2" key="1">
    <citation type="submission" date="2017-04" db="EMBL/GenBank/DDBJ databases">
        <title>Novel microbial lineages endemic to geothermal iron-oxide mats fill important gaps in the evolutionary history of Archaea.</title>
        <authorList>
            <person name="Jay Z.J."/>
            <person name="Beam J.P."/>
            <person name="Dlakic M."/>
            <person name="Rusch D.B."/>
            <person name="Kozubal M.A."/>
            <person name="Inskeep W.P."/>
        </authorList>
    </citation>
    <scope>NUCLEOTIDE SEQUENCE [LARGE SCALE GENOMIC DNA]</scope>
    <source>
        <strain evidence="1">OSP_C</strain>
    </source>
</reference>
<sequence>MLAQVVEQAFAQGFLGTMEAVVARLLRPKNNRASLEVEIRRGEDSFFFAAEGRSLKELNDVLKEDLVLFLKEGGNVEVRVIDEKLEMLRN</sequence>
<proteinExistence type="predicted"/>
<name>A0A2R6AKQ5_9ARCH</name>
<protein>
    <submittedName>
        <fullName evidence="1">Uncharacterized protein</fullName>
    </submittedName>
</protein>
<gene>
    <name evidence="1" type="ORF">B9Q00_10150</name>
</gene>
<dbReference type="Proteomes" id="UP000241473">
    <property type="component" value="Unassembled WGS sequence"/>
</dbReference>
<comment type="caution">
    <text evidence="1">The sequence shown here is derived from an EMBL/GenBank/DDBJ whole genome shotgun (WGS) entry which is preliminary data.</text>
</comment>
<evidence type="ECO:0000313" key="1">
    <source>
        <dbReference type="EMBL" id="PSN86954.1"/>
    </source>
</evidence>
<dbReference type="EMBL" id="NEXB01000099">
    <property type="protein sequence ID" value="PSN86954.1"/>
    <property type="molecule type" value="Genomic_DNA"/>
</dbReference>